<reference evidence="1 2" key="1">
    <citation type="journal article" date="2014" name="BMC Genomics">
        <title>Oil accumulation mechanisms of the oleaginous microalga Chlorella protothecoides revealed through its genome, transcriptomes, and proteomes.</title>
        <authorList>
            <person name="Gao C."/>
            <person name="Wang Y."/>
            <person name="Shen Y."/>
            <person name="Yan D."/>
            <person name="He X."/>
            <person name="Dai J."/>
            <person name="Wu Q."/>
        </authorList>
    </citation>
    <scope>NUCLEOTIDE SEQUENCE [LARGE SCALE GENOMIC DNA]</scope>
    <source>
        <strain evidence="1 2">0710</strain>
    </source>
</reference>
<accession>A0A087SC04</accession>
<evidence type="ECO:0000313" key="1">
    <source>
        <dbReference type="EMBL" id="KFM23258.1"/>
    </source>
</evidence>
<sequence length="68" mass="7522">MVSTEHSNYDVNFLPRYFRPGSQHSHLRILVLSPLLDPSKDIFRLNLLPATRAHNLSGPSGSANTGHA</sequence>
<gene>
    <name evidence="1" type="ORF">F751_3449</name>
</gene>
<dbReference type="RefSeq" id="XP_011396128.1">
    <property type="nucleotide sequence ID" value="XM_011397826.1"/>
</dbReference>
<dbReference type="GeneID" id="23614840"/>
<organism evidence="1 2">
    <name type="scientific">Auxenochlorella protothecoides</name>
    <name type="common">Green microalga</name>
    <name type="synonym">Chlorella protothecoides</name>
    <dbReference type="NCBI Taxonomy" id="3075"/>
    <lineage>
        <taxon>Eukaryota</taxon>
        <taxon>Viridiplantae</taxon>
        <taxon>Chlorophyta</taxon>
        <taxon>core chlorophytes</taxon>
        <taxon>Trebouxiophyceae</taxon>
        <taxon>Chlorellales</taxon>
        <taxon>Chlorellaceae</taxon>
        <taxon>Auxenochlorella</taxon>
    </lineage>
</organism>
<proteinExistence type="predicted"/>
<dbReference type="AlphaFoldDB" id="A0A087SC04"/>
<evidence type="ECO:0000313" key="2">
    <source>
        <dbReference type="Proteomes" id="UP000028924"/>
    </source>
</evidence>
<protein>
    <submittedName>
        <fullName evidence="1">Uncharacterized protein</fullName>
    </submittedName>
</protein>
<name>A0A087SC04_AUXPR</name>
<dbReference type="KEGG" id="apro:F751_3449"/>
<dbReference type="EMBL" id="KL662089">
    <property type="protein sequence ID" value="KFM23258.1"/>
    <property type="molecule type" value="Genomic_DNA"/>
</dbReference>
<dbReference type="Proteomes" id="UP000028924">
    <property type="component" value="Unassembled WGS sequence"/>
</dbReference>
<keyword evidence="2" id="KW-1185">Reference proteome</keyword>